<dbReference type="AlphaFoldDB" id="A0A382TZN0"/>
<evidence type="ECO:0000313" key="2">
    <source>
        <dbReference type="EMBL" id="SVD27145.1"/>
    </source>
</evidence>
<evidence type="ECO:0000256" key="1">
    <source>
        <dbReference type="SAM" id="MobiDB-lite"/>
    </source>
</evidence>
<feature type="non-terminal residue" evidence="2">
    <location>
        <position position="147"/>
    </location>
</feature>
<name>A0A382TZN0_9ZZZZ</name>
<dbReference type="EMBL" id="UINC01140162">
    <property type="protein sequence ID" value="SVD27145.1"/>
    <property type="molecule type" value="Genomic_DNA"/>
</dbReference>
<accession>A0A382TZN0</accession>
<feature type="region of interest" description="Disordered" evidence="1">
    <location>
        <begin position="83"/>
        <end position="147"/>
    </location>
</feature>
<gene>
    <name evidence="2" type="ORF">METZ01_LOCUS379999</name>
</gene>
<reference evidence="2" key="1">
    <citation type="submission" date="2018-05" db="EMBL/GenBank/DDBJ databases">
        <authorList>
            <person name="Lanie J.A."/>
            <person name="Ng W.-L."/>
            <person name="Kazmierczak K.M."/>
            <person name="Andrzejewski T.M."/>
            <person name="Davidsen T.M."/>
            <person name="Wayne K.J."/>
            <person name="Tettelin H."/>
            <person name="Glass J.I."/>
            <person name="Rusch D."/>
            <person name="Podicherti R."/>
            <person name="Tsui H.-C.T."/>
            <person name="Winkler M.E."/>
        </authorList>
    </citation>
    <scope>NUCLEOTIDE SEQUENCE</scope>
</reference>
<organism evidence="2">
    <name type="scientific">marine metagenome</name>
    <dbReference type="NCBI Taxonomy" id="408172"/>
    <lineage>
        <taxon>unclassified sequences</taxon>
        <taxon>metagenomes</taxon>
        <taxon>ecological metagenomes</taxon>
    </lineage>
</organism>
<feature type="compositionally biased region" description="Pro residues" evidence="1">
    <location>
        <begin position="95"/>
        <end position="105"/>
    </location>
</feature>
<protein>
    <submittedName>
        <fullName evidence="2">Uncharacterized protein</fullName>
    </submittedName>
</protein>
<proteinExistence type="predicted"/>
<sequence>MQLSTDQQLSARASETGGLKQTLTVSLVIHALVILALLFSPNSWLSGEANDAALDIMTLRLGGPEGPGEGGLTPLGSRPIQEVVPLKDARRPQWIQPPRPTPPEMILPVPAEESRTRPESETEIETTPDEARGRTPTRGSELREGRA</sequence>